<evidence type="ECO:0000313" key="4">
    <source>
        <dbReference type="EMBL" id="CDW57850.1"/>
    </source>
</evidence>
<protein>
    <submittedName>
        <fullName evidence="4">Protein FAM91A1</fullName>
    </submittedName>
</protein>
<dbReference type="OrthoDB" id="275996at2759"/>
<sequence length="821" mass="92695">MVAGASDAMDNLDLGMSTHSEEVEAFIREKCPWTKLPKHIKQVKKVLDSVRLAIQTLSLQLLGNSAKEYEKLIMEYSVKNQIRYRTGLGMRNLSTIREIRDNEEHYYELMLGYSRNHLMLFPYHLSDVVVKGLRVTPFQYYRQMMEDLMIQEKSYDTLPNFTAADCLRLLGIGRNQYINLMNQCRSLKKSSSKKAIRDLLPRIPVRFDIQSWWLVETGSLLEDDIVDLNAEEKALIDYLIDRGPSPVANFDIEAVQALYARGLIYFDVPVSKNDCVVVPTLDGFVMNRVTGDYFETVMYKVFVSIDQNTTVEELAHVLQLDVNLVQNAVSVFYQLGFAHRKNQNNSTDSISNRSWGDFKESKDNGNLIDLSSALVTSIQERLPSMEDSLFDSEDNVSELVALSADSSEAKKIALLFDSSLTAFLMMGNLSSSLKCHAVTLFEVGKLGGQSLDSLLLELEKVQNAGSVDLTLHTQYIRVLQKTIRFLRSIADLDLIRCESLMGLDRAARIRLLTKNYRIILSIAPLNVEACAVDSSMIAHLGPLTSEATTAWFQLFLYSRVGDGPLSLLLMKGYRLKRLPQPFKRYSSVLVTSWGTQDPSILRTSNCLVVINELLLHSAVFLQGLNCEAENMQVVHIPFPRDPIEASNPERLRGPLEEHPVVDRAVRYLQLNNLCGYITLILVGNSSVQSVQNAVEKSDDLFGKASLSHKDPRKLPAAYPCDAEQEYANWALFDCVFGLPLFNFDLNDQVCGRLASFQLLNSDKADSLRNLSSTLAQQFRKFVAEFQYLNEDRSEELQSAVESPYPRRNVSFINGTASCWNA</sequence>
<feature type="domain" description="FAM91 N-terminal" evidence="2">
    <location>
        <begin position="60"/>
        <end position="355"/>
    </location>
</feature>
<dbReference type="AlphaFoldDB" id="A0A077ZGV2"/>
<dbReference type="PANTHER" id="PTHR28441">
    <property type="entry name" value="PROTEIN FAM91A1"/>
    <property type="match status" value="1"/>
</dbReference>
<reference evidence="4" key="2">
    <citation type="submission" date="2014-03" db="EMBL/GenBank/DDBJ databases">
        <title>The whipworm genome and dual-species transcriptomics of an intimate host-pathogen interaction.</title>
        <authorList>
            <person name="Foth B.J."/>
            <person name="Tsai I.J."/>
            <person name="Reid A.J."/>
            <person name="Bancroft A.J."/>
            <person name="Nichol S."/>
            <person name="Tracey A."/>
            <person name="Holroyd N."/>
            <person name="Cotton J.A."/>
            <person name="Stanley E.J."/>
            <person name="Zarowiecki M."/>
            <person name="Liu J.Z."/>
            <person name="Huckvale T."/>
            <person name="Cooper P.J."/>
            <person name="Grencis R.K."/>
            <person name="Berriman M."/>
        </authorList>
    </citation>
    <scope>NUCLEOTIDE SEQUENCE [LARGE SCALE GENOMIC DNA]</scope>
</reference>
<evidence type="ECO:0000256" key="1">
    <source>
        <dbReference type="ARBA" id="ARBA00010319"/>
    </source>
</evidence>
<evidence type="ECO:0000259" key="3">
    <source>
        <dbReference type="Pfam" id="PF14648"/>
    </source>
</evidence>
<dbReference type="InterPro" id="IPR028097">
    <property type="entry name" value="FAM91_C_dom"/>
</dbReference>
<dbReference type="InterPro" id="IPR039199">
    <property type="entry name" value="FAM91"/>
</dbReference>
<reference evidence="4" key="1">
    <citation type="submission" date="2014-01" db="EMBL/GenBank/DDBJ databases">
        <authorList>
            <person name="Aslett M."/>
        </authorList>
    </citation>
    <scope>NUCLEOTIDE SEQUENCE</scope>
</reference>
<feature type="domain" description="FAM91 C-terminal" evidence="3">
    <location>
        <begin position="409"/>
        <end position="814"/>
    </location>
</feature>
<dbReference type="PANTHER" id="PTHR28441:SF2">
    <property type="entry name" value="PROTEIN FAM91A1"/>
    <property type="match status" value="1"/>
</dbReference>
<organism evidence="4 5">
    <name type="scientific">Trichuris trichiura</name>
    <name type="common">Whipworm</name>
    <name type="synonym">Trichocephalus trichiurus</name>
    <dbReference type="NCBI Taxonomy" id="36087"/>
    <lineage>
        <taxon>Eukaryota</taxon>
        <taxon>Metazoa</taxon>
        <taxon>Ecdysozoa</taxon>
        <taxon>Nematoda</taxon>
        <taxon>Enoplea</taxon>
        <taxon>Dorylaimia</taxon>
        <taxon>Trichinellida</taxon>
        <taxon>Trichuridae</taxon>
        <taxon>Trichuris</taxon>
    </lineage>
</organism>
<accession>A0A077ZGV2</accession>
<name>A0A077ZGV2_TRITR</name>
<keyword evidence="5" id="KW-1185">Reference proteome</keyword>
<dbReference type="Pfam" id="PF14647">
    <property type="entry name" value="FAM91_N"/>
    <property type="match status" value="1"/>
</dbReference>
<proteinExistence type="inferred from homology"/>
<evidence type="ECO:0000313" key="5">
    <source>
        <dbReference type="Proteomes" id="UP000030665"/>
    </source>
</evidence>
<dbReference type="InterPro" id="IPR028091">
    <property type="entry name" value="FAM91_N_dom"/>
</dbReference>
<dbReference type="STRING" id="36087.A0A077ZGV2"/>
<dbReference type="Pfam" id="PF14648">
    <property type="entry name" value="FAM91_C"/>
    <property type="match status" value="1"/>
</dbReference>
<dbReference type="EMBL" id="HG806223">
    <property type="protein sequence ID" value="CDW57850.1"/>
    <property type="molecule type" value="Genomic_DNA"/>
</dbReference>
<evidence type="ECO:0000259" key="2">
    <source>
        <dbReference type="Pfam" id="PF14647"/>
    </source>
</evidence>
<gene>
    <name evidence="4" type="ORF">TTRE_0000614601</name>
</gene>
<comment type="similarity">
    <text evidence="1">Belongs to the FAM91 family.</text>
</comment>
<dbReference type="Proteomes" id="UP000030665">
    <property type="component" value="Unassembled WGS sequence"/>
</dbReference>